<evidence type="ECO:0000313" key="1">
    <source>
        <dbReference type="EMBL" id="KAA8544684.1"/>
    </source>
</evidence>
<gene>
    <name evidence="1" type="ORF">F0562_019469</name>
</gene>
<keyword evidence="2" id="KW-1185">Reference proteome</keyword>
<evidence type="ECO:0000313" key="2">
    <source>
        <dbReference type="Proteomes" id="UP000325577"/>
    </source>
</evidence>
<sequence>MGTMLIRKELVIYLATSYQSGVIKIIRANRSQVPAPSQALYVSNGEAKRSDSKVGNGGFQKAALAFNPSDAERDKAIRHTSYTGACTLVPEINPLTHTGPPMPPVVQNISDHTVLALSGIAKDLGSLHTSYAGANRKFSEITIKTHAGPKPTPLAVLKRYDFSALATYDALAAVYCSNQEGPQQAPFDA</sequence>
<name>A0A5J5BPV5_9ASTE</name>
<proteinExistence type="predicted"/>
<protein>
    <submittedName>
        <fullName evidence="1">Uncharacterized protein</fullName>
    </submittedName>
</protein>
<dbReference type="Proteomes" id="UP000325577">
    <property type="component" value="Linkage Group LG10"/>
</dbReference>
<reference evidence="1 2" key="1">
    <citation type="submission" date="2019-09" db="EMBL/GenBank/DDBJ databases">
        <title>A chromosome-level genome assembly of the Chinese tupelo Nyssa sinensis.</title>
        <authorList>
            <person name="Yang X."/>
            <person name="Kang M."/>
            <person name="Yang Y."/>
            <person name="Xiong H."/>
            <person name="Wang M."/>
            <person name="Zhang Z."/>
            <person name="Wang Z."/>
            <person name="Wu H."/>
            <person name="Ma T."/>
            <person name="Liu J."/>
            <person name="Xi Z."/>
        </authorList>
    </citation>
    <scope>NUCLEOTIDE SEQUENCE [LARGE SCALE GENOMIC DNA]</scope>
    <source>
        <strain evidence="1">J267</strain>
        <tissue evidence="1">Leaf</tissue>
    </source>
</reference>
<organism evidence="1 2">
    <name type="scientific">Nyssa sinensis</name>
    <dbReference type="NCBI Taxonomy" id="561372"/>
    <lineage>
        <taxon>Eukaryota</taxon>
        <taxon>Viridiplantae</taxon>
        <taxon>Streptophyta</taxon>
        <taxon>Embryophyta</taxon>
        <taxon>Tracheophyta</taxon>
        <taxon>Spermatophyta</taxon>
        <taxon>Magnoliopsida</taxon>
        <taxon>eudicotyledons</taxon>
        <taxon>Gunneridae</taxon>
        <taxon>Pentapetalae</taxon>
        <taxon>asterids</taxon>
        <taxon>Cornales</taxon>
        <taxon>Nyssaceae</taxon>
        <taxon>Nyssa</taxon>
    </lineage>
</organism>
<accession>A0A5J5BPV5</accession>
<dbReference type="EMBL" id="CM018033">
    <property type="protein sequence ID" value="KAA8544684.1"/>
    <property type="molecule type" value="Genomic_DNA"/>
</dbReference>
<dbReference type="AlphaFoldDB" id="A0A5J5BPV5"/>